<reference evidence="1" key="2">
    <citation type="submission" date="2025-09" db="UniProtKB">
        <authorList>
            <consortium name="Ensembl"/>
        </authorList>
    </citation>
    <scope>IDENTIFICATION</scope>
</reference>
<sequence>MNILPKFLYLFQTIPIKLHKKFFEELNRTTLKFIWQGKKPRINVKAMQDMKSRGGLAFPNWELYHMATSLVWLKDWVNLTNKRILFLEGHDLQRGWHAFLWDVGKTSQKYFHRHLIRDALLTIWRKIRKKHYTKVPVWISTMEAMIHPNNLELTKMIKYKDLLDPQGNLKPRLDLQEQGHKIDQWVYLQIQSRYKQDKKEFGINNKLQQLDKILLGSNKKNITKFYNYLLETELEEEIVKGNMIAWSKNVGRSITLAEWEKVWGRNNKITKSAAYKENLYKMFYRWHLPPSRLAKMHPNMSPHCWKCRKKEGTFFHMWWSCAETQKYWKKIKTWLEEITKEQIEYKPESFLLGIFDKQISKKTKYITIHILTLSPPS</sequence>
<dbReference type="Proteomes" id="UP000472273">
    <property type="component" value="Unplaced"/>
</dbReference>
<accession>A0A670ZPK2</accession>
<name>A0A670ZPK2_PSETE</name>
<dbReference type="GeneTree" id="ENSGT01150000286916"/>
<organism evidence="1 2">
    <name type="scientific">Pseudonaja textilis</name>
    <name type="common">Eastern brown snake</name>
    <dbReference type="NCBI Taxonomy" id="8673"/>
    <lineage>
        <taxon>Eukaryota</taxon>
        <taxon>Metazoa</taxon>
        <taxon>Chordata</taxon>
        <taxon>Craniata</taxon>
        <taxon>Vertebrata</taxon>
        <taxon>Euteleostomi</taxon>
        <taxon>Lepidosauria</taxon>
        <taxon>Squamata</taxon>
        <taxon>Bifurcata</taxon>
        <taxon>Unidentata</taxon>
        <taxon>Episquamata</taxon>
        <taxon>Toxicofera</taxon>
        <taxon>Serpentes</taxon>
        <taxon>Colubroidea</taxon>
        <taxon>Elapidae</taxon>
        <taxon>Hydrophiinae</taxon>
        <taxon>Pseudonaja</taxon>
    </lineage>
</organism>
<evidence type="ECO:0000313" key="1">
    <source>
        <dbReference type="Ensembl" id="ENSPTXP00000024773.1"/>
    </source>
</evidence>
<evidence type="ECO:0000313" key="2">
    <source>
        <dbReference type="Proteomes" id="UP000472273"/>
    </source>
</evidence>
<dbReference type="AlphaFoldDB" id="A0A670ZPK2"/>
<dbReference type="PANTHER" id="PTHR31635">
    <property type="entry name" value="REVERSE TRANSCRIPTASE DOMAIN-CONTAINING PROTEIN-RELATED"/>
    <property type="match status" value="1"/>
</dbReference>
<dbReference type="PANTHER" id="PTHR31635:SF196">
    <property type="entry name" value="REVERSE TRANSCRIPTASE DOMAIN-CONTAINING PROTEIN-RELATED"/>
    <property type="match status" value="1"/>
</dbReference>
<evidence type="ECO:0008006" key="3">
    <source>
        <dbReference type="Google" id="ProtNLM"/>
    </source>
</evidence>
<dbReference type="Ensembl" id="ENSPTXT00000025539.1">
    <property type="protein sequence ID" value="ENSPTXP00000024773.1"/>
    <property type="gene ID" value="ENSPTXG00000017272.1"/>
</dbReference>
<reference evidence="1" key="1">
    <citation type="submission" date="2025-08" db="UniProtKB">
        <authorList>
            <consortium name="Ensembl"/>
        </authorList>
    </citation>
    <scope>IDENTIFICATION</scope>
</reference>
<dbReference type="OMA" id="WISTMEA"/>
<keyword evidence="2" id="KW-1185">Reference proteome</keyword>
<proteinExistence type="predicted"/>
<protein>
    <recommendedName>
        <fullName evidence="3">Reverse transcriptase zinc-binding domain-containing protein</fullName>
    </recommendedName>
</protein>